<protein>
    <submittedName>
        <fullName evidence="4">Radical SAM protein</fullName>
    </submittedName>
</protein>
<sequence length="453" mass="51875">MELKHYNKDEAQDHEILGVEQGSIADELGIKAGDKLISINGKKVQDALDYHLFVKDEFIDLMIYNLEHDEPWLYEIEKDEEEDLGLVFDNNLMDEYRSCRNQCVFCFIDQLPKGMRETLYFKDDDARLSFLQGNYITLTNMTDREVDRIIEYHLSPINISIHTMNLELRQKMLKNKNSGKIVAYMDRLYDAGITMNGQIVLCKGLNDQDELAYSIQALSKYIPHLQSVSVVPVGLSKHRDGLYPLAPFSKEDCIEIIKLVEAFQEEYMTLYNSHFIHLGDEFYIMAGLDLPSEATYDGYLQLENGVGMTRMFIDDLTKDIKDLDSISVKPITISLITGKLFEPILKTLMCKLEEKIRNLTLQVIGIENDFFGTQITVSGLLTGKDILHQVKDLDLGHYLYLPDNVLRSGEKILLDDITVTDMEKALGTPMTFIDCFGSNLVQSILSHVEPYRT</sequence>
<dbReference type="EMBL" id="LR130778">
    <property type="protein sequence ID" value="VDN45909.1"/>
    <property type="molecule type" value="Genomic_DNA"/>
</dbReference>
<dbReference type="InterPro" id="IPR013785">
    <property type="entry name" value="Aldolase_TIM"/>
</dbReference>
<dbReference type="Pfam" id="PF04459">
    <property type="entry name" value="DUF512"/>
    <property type="match status" value="1"/>
</dbReference>
<dbReference type="InterPro" id="IPR007549">
    <property type="entry name" value="DUF512"/>
</dbReference>
<dbReference type="Gene3D" id="2.30.42.10">
    <property type="match status" value="1"/>
</dbReference>
<feature type="domain" description="Putative radical SAM N-terminal" evidence="3">
    <location>
        <begin position="78"/>
        <end position="228"/>
    </location>
</feature>
<name>A0A3P7RYQ5_9FIRM</name>
<dbReference type="RefSeq" id="WP_125135501.1">
    <property type="nucleotide sequence ID" value="NZ_LR130778.1"/>
</dbReference>
<evidence type="ECO:0000313" key="5">
    <source>
        <dbReference type="Proteomes" id="UP000279029"/>
    </source>
</evidence>
<proteinExistence type="predicted"/>
<feature type="domain" description="PDZ" evidence="2">
    <location>
        <begin position="16"/>
        <end position="50"/>
    </location>
</feature>
<dbReference type="AlphaFoldDB" id="A0A3P7RYQ5"/>
<dbReference type="Pfam" id="PF17820">
    <property type="entry name" value="PDZ_6"/>
    <property type="match status" value="1"/>
</dbReference>
<dbReference type="InterPro" id="IPR058240">
    <property type="entry name" value="rSAM_sf"/>
</dbReference>
<dbReference type="InterPro" id="IPR036034">
    <property type="entry name" value="PDZ_sf"/>
</dbReference>
<evidence type="ECO:0000313" key="4">
    <source>
        <dbReference type="EMBL" id="VDN45909.1"/>
    </source>
</evidence>
<feature type="domain" description="DUF512" evidence="1">
    <location>
        <begin position="231"/>
        <end position="433"/>
    </location>
</feature>
<dbReference type="SUPFAM" id="SSF50156">
    <property type="entry name" value="PDZ domain-like"/>
    <property type="match status" value="1"/>
</dbReference>
<evidence type="ECO:0000259" key="1">
    <source>
        <dbReference type="Pfam" id="PF04459"/>
    </source>
</evidence>
<accession>A0A3P7RYQ5</accession>
<dbReference type="Gene3D" id="3.20.20.70">
    <property type="entry name" value="Aldolase class I"/>
    <property type="match status" value="1"/>
</dbReference>
<evidence type="ECO:0000259" key="2">
    <source>
        <dbReference type="Pfam" id="PF17820"/>
    </source>
</evidence>
<dbReference type="InterPro" id="IPR045375">
    <property type="entry name" value="Put_radical_SAM-like_N"/>
</dbReference>
<evidence type="ECO:0000259" key="3">
    <source>
        <dbReference type="Pfam" id="PF19238"/>
    </source>
</evidence>
<keyword evidence="5" id="KW-1185">Reference proteome</keyword>
<dbReference type="Pfam" id="PF19238">
    <property type="entry name" value="Radical_SAM_2"/>
    <property type="match status" value="1"/>
</dbReference>
<reference evidence="4 5" key="1">
    <citation type="submission" date="2018-09" db="EMBL/GenBank/DDBJ databases">
        <authorList>
            <person name="Postec A."/>
        </authorList>
    </citation>
    <scope>NUCLEOTIDE SEQUENCE [LARGE SCALE GENOMIC DNA]</scope>
    <source>
        <strain evidence="4">70B-A</strain>
    </source>
</reference>
<dbReference type="Proteomes" id="UP000279029">
    <property type="component" value="Chromosome"/>
</dbReference>
<gene>
    <name evidence="4" type="ORF">PATL70BA_0071</name>
</gene>
<dbReference type="InterPro" id="IPR041489">
    <property type="entry name" value="PDZ_6"/>
</dbReference>
<dbReference type="OrthoDB" id="9774724at2"/>
<organism evidence="4 5">
    <name type="scientific">Petrocella atlantisensis</name>
    <dbReference type="NCBI Taxonomy" id="2173034"/>
    <lineage>
        <taxon>Bacteria</taxon>
        <taxon>Bacillati</taxon>
        <taxon>Bacillota</taxon>
        <taxon>Clostridia</taxon>
        <taxon>Lachnospirales</taxon>
        <taxon>Vallitaleaceae</taxon>
        <taxon>Petrocella</taxon>
    </lineage>
</organism>
<dbReference type="KEGG" id="cbar:PATL70BA_0071"/>
<dbReference type="SUPFAM" id="SSF102114">
    <property type="entry name" value="Radical SAM enzymes"/>
    <property type="match status" value="1"/>
</dbReference>